<gene>
    <name evidence="2" type="ORF">DES38_12010</name>
</gene>
<dbReference type="AlphaFoldDB" id="A0A2V3VWW3"/>
<organism evidence="2 3">
    <name type="scientific">Streptohalobacillus salinus</name>
    <dbReference type="NCBI Taxonomy" id="621096"/>
    <lineage>
        <taxon>Bacteria</taxon>
        <taxon>Bacillati</taxon>
        <taxon>Bacillota</taxon>
        <taxon>Bacilli</taxon>
        <taxon>Bacillales</taxon>
        <taxon>Bacillaceae</taxon>
        <taxon>Streptohalobacillus</taxon>
    </lineage>
</organism>
<protein>
    <submittedName>
        <fullName evidence="2">Uncharacterized protein</fullName>
    </submittedName>
</protein>
<dbReference type="RefSeq" id="WP_110252226.1">
    <property type="nucleotide sequence ID" value="NZ_QJJR01000020.1"/>
</dbReference>
<evidence type="ECO:0000313" key="2">
    <source>
        <dbReference type="EMBL" id="PXW86477.1"/>
    </source>
</evidence>
<evidence type="ECO:0000256" key="1">
    <source>
        <dbReference type="SAM" id="Phobius"/>
    </source>
</evidence>
<keyword evidence="1" id="KW-0472">Membrane</keyword>
<keyword evidence="1" id="KW-0812">Transmembrane</keyword>
<dbReference type="EMBL" id="QJJR01000020">
    <property type="protein sequence ID" value="PXW86477.1"/>
    <property type="molecule type" value="Genomic_DNA"/>
</dbReference>
<name>A0A2V3VWW3_9BACI</name>
<accession>A0A2V3VWW3</accession>
<comment type="caution">
    <text evidence="2">The sequence shown here is derived from an EMBL/GenBank/DDBJ whole genome shotgun (WGS) entry which is preliminary data.</text>
</comment>
<reference evidence="2 3" key="1">
    <citation type="submission" date="2018-05" db="EMBL/GenBank/DDBJ databases">
        <title>Genomic Encyclopedia of Type Strains, Phase IV (KMG-IV): sequencing the most valuable type-strain genomes for metagenomic binning, comparative biology and taxonomic classification.</title>
        <authorList>
            <person name="Goeker M."/>
        </authorList>
    </citation>
    <scope>NUCLEOTIDE SEQUENCE [LARGE SCALE GENOMIC DNA]</scope>
    <source>
        <strain evidence="2 3">DSM 22440</strain>
    </source>
</reference>
<dbReference type="Proteomes" id="UP000247922">
    <property type="component" value="Unassembled WGS sequence"/>
</dbReference>
<feature type="transmembrane region" description="Helical" evidence="1">
    <location>
        <begin position="35"/>
        <end position="56"/>
    </location>
</feature>
<dbReference type="OrthoDB" id="2940156at2"/>
<proteinExistence type="predicted"/>
<evidence type="ECO:0000313" key="3">
    <source>
        <dbReference type="Proteomes" id="UP000247922"/>
    </source>
</evidence>
<keyword evidence="1" id="KW-1133">Transmembrane helix</keyword>
<sequence>MKLSSTLVALGAVAVFGAVVFIFMMLMADTSGLDWLIPSLLIVLNGFIAIGVGDGLHHIKKNQSAK</sequence>
<keyword evidence="3" id="KW-1185">Reference proteome</keyword>
<feature type="transmembrane region" description="Helical" evidence="1">
    <location>
        <begin position="7"/>
        <end position="29"/>
    </location>
</feature>